<sequence length="70" mass="7663">MLMQAWLVAKNGLPRIISLSSAKPLSRITKSTGNAMSWTFTRTSSIMPCALIIDLFARSSSILLEIVILP</sequence>
<evidence type="ECO:0000313" key="1">
    <source>
        <dbReference type="EMBL" id="MCI75811.1"/>
    </source>
</evidence>
<organism evidence="1 2">
    <name type="scientific">Trifolium medium</name>
    <dbReference type="NCBI Taxonomy" id="97028"/>
    <lineage>
        <taxon>Eukaryota</taxon>
        <taxon>Viridiplantae</taxon>
        <taxon>Streptophyta</taxon>
        <taxon>Embryophyta</taxon>
        <taxon>Tracheophyta</taxon>
        <taxon>Spermatophyta</taxon>
        <taxon>Magnoliopsida</taxon>
        <taxon>eudicotyledons</taxon>
        <taxon>Gunneridae</taxon>
        <taxon>Pentapetalae</taxon>
        <taxon>rosids</taxon>
        <taxon>fabids</taxon>
        <taxon>Fabales</taxon>
        <taxon>Fabaceae</taxon>
        <taxon>Papilionoideae</taxon>
        <taxon>50 kb inversion clade</taxon>
        <taxon>NPAAA clade</taxon>
        <taxon>Hologalegina</taxon>
        <taxon>IRL clade</taxon>
        <taxon>Trifolieae</taxon>
        <taxon>Trifolium</taxon>
    </lineage>
</organism>
<evidence type="ECO:0000313" key="2">
    <source>
        <dbReference type="Proteomes" id="UP000265520"/>
    </source>
</evidence>
<comment type="caution">
    <text evidence="1">The sequence shown here is derived from an EMBL/GenBank/DDBJ whole genome shotgun (WGS) entry which is preliminary data.</text>
</comment>
<accession>A0A392UQE7</accession>
<protein>
    <submittedName>
        <fullName evidence="1">Uncharacterized protein</fullName>
    </submittedName>
</protein>
<dbReference type="AlphaFoldDB" id="A0A392UQE7"/>
<dbReference type="EMBL" id="LXQA010891602">
    <property type="protein sequence ID" value="MCI75811.1"/>
    <property type="molecule type" value="Genomic_DNA"/>
</dbReference>
<feature type="non-terminal residue" evidence="1">
    <location>
        <position position="70"/>
    </location>
</feature>
<keyword evidence="2" id="KW-1185">Reference proteome</keyword>
<dbReference type="Proteomes" id="UP000265520">
    <property type="component" value="Unassembled WGS sequence"/>
</dbReference>
<name>A0A392UQE7_9FABA</name>
<reference evidence="1 2" key="1">
    <citation type="journal article" date="2018" name="Front. Plant Sci.">
        <title>Red Clover (Trifolium pratense) and Zigzag Clover (T. medium) - A Picture of Genomic Similarities and Differences.</title>
        <authorList>
            <person name="Dluhosova J."/>
            <person name="Istvanek J."/>
            <person name="Nedelnik J."/>
            <person name="Repkova J."/>
        </authorList>
    </citation>
    <scope>NUCLEOTIDE SEQUENCE [LARGE SCALE GENOMIC DNA]</scope>
    <source>
        <strain evidence="2">cv. 10/8</strain>
        <tissue evidence="1">Leaf</tissue>
    </source>
</reference>
<proteinExistence type="predicted"/>